<evidence type="ECO:0000259" key="2">
    <source>
        <dbReference type="Pfam" id="PF23394"/>
    </source>
</evidence>
<feature type="domain" description="DUF7102" evidence="2">
    <location>
        <begin position="655"/>
        <end position="808"/>
    </location>
</feature>
<dbReference type="OrthoDB" id="3647246at2759"/>
<dbReference type="Pfam" id="PF23394">
    <property type="entry name" value="DUF7102"/>
    <property type="match status" value="1"/>
</dbReference>
<feature type="compositionally biased region" description="Polar residues" evidence="1">
    <location>
        <begin position="538"/>
        <end position="550"/>
    </location>
</feature>
<name>A0A6A6SQI0_9PLEO</name>
<feature type="region of interest" description="Disordered" evidence="1">
    <location>
        <begin position="509"/>
        <end position="550"/>
    </location>
</feature>
<organism evidence="4 5">
    <name type="scientific">Lophiostoma macrostomum CBS 122681</name>
    <dbReference type="NCBI Taxonomy" id="1314788"/>
    <lineage>
        <taxon>Eukaryota</taxon>
        <taxon>Fungi</taxon>
        <taxon>Dikarya</taxon>
        <taxon>Ascomycota</taxon>
        <taxon>Pezizomycotina</taxon>
        <taxon>Dothideomycetes</taxon>
        <taxon>Pleosporomycetidae</taxon>
        <taxon>Pleosporales</taxon>
        <taxon>Lophiostomataceae</taxon>
        <taxon>Lophiostoma</taxon>
    </lineage>
</organism>
<dbReference type="InterPro" id="IPR055528">
    <property type="entry name" value="DUF7102"/>
</dbReference>
<dbReference type="EMBL" id="MU004501">
    <property type="protein sequence ID" value="KAF2649237.1"/>
    <property type="molecule type" value="Genomic_DNA"/>
</dbReference>
<reference evidence="4" key="1">
    <citation type="journal article" date="2020" name="Stud. Mycol.">
        <title>101 Dothideomycetes genomes: a test case for predicting lifestyles and emergence of pathogens.</title>
        <authorList>
            <person name="Haridas S."/>
            <person name="Albert R."/>
            <person name="Binder M."/>
            <person name="Bloem J."/>
            <person name="Labutti K."/>
            <person name="Salamov A."/>
            <person name="Andreopoulos B."/>
            <person name="Baker S."/>
            <person name="Barry K."/>
            <person name="Bills G."/>
            <person name="Bluhm B."/>
            <person name="Cannon C."/>
            <person name="Castanera R."/>
            <person name="Culley D."/>
            <person name="Daum C."/>
            <person name="Ezra D."/>
            <person name="Gonzalez J."/>
            <person name="Henrissat B."/>
            <person name="Kuo A."/>
            <person name="Liang C."/>
            <person name="Lipzen A."/>
            <person name="Lutzoni F."/>
            <person name="Magnuson J."/>
            <person name="Mondo S."/>
            <person name="Nolan M."/>
            <person name="Ohm R."/>
            <person name="Pangilinan J."/>
            <person name="Park H.-J."/>
            <person name="Ramirez L."/>
            <person name="Alfaro M."/>
            <person name="Sun H."/>
            <person name="Tritt A."/>
            <person name="Yoshinaga Y."/>
            <person name="Zwiers L.-H."/>
            <person name="Turgeon B."/>
            <person name="Goodwin S."/>
            <person name="Spatafora J."/>
            <person name="Crous P."/>
            <person name="Grigoriev I."/>
        </authorList>
    </citation>
    <scope>NUCLEOTIDE SEQUENCE</scope>
    <source>
        <strain evidence="4">CBS 122681</strain>
    </source>
</reference>
<feature type="region of interest" description="Disordered" evidence="1">
    <location>
        <begin position="616"/>
        <end position="637"/>
    </location>
</feature>
<feature type="domain" description="SAM-like" evidence="3">
    <location>
        <begin position="823"/>
        <end position="909"/>
    </location>
</feature>
<dbReference type="InterPro" id="IPR057559">
    <property type="entry name" value="SAM_6"/>
</dbReference>
<evidence type="ECO:0000313" key="5">
    <source>
        <dbReference type="Proteomes" id="UP000799324"/>
    </source>
</evidence>
<gene>
    <name evidence="4" type="ORF">K491DRAFT_735318</name>
</gene>
<proteinExistence type="predicted"/>
<keyword evidence="5" id="KW-1185">Reference proteome</keyword>
<dbReference type="AlphaFoldDB" id="A0A6A6SQI0"/>
<sequence>MELDLFETPDPVVEVLEYARLHGLCRDYLTDQLSFHDIVAPSDQELEADLDDLMHISITDPDSKLTKERLAVNKDAALLLKAIHSLQQQHDVVGSTIPPRTRSSLLKQEVPLLRSDHELDVHAFGDTKIPSLNTVKIPLETIDNENDEGLEWPSSYQKFTSLCDRELKHEKISIPKDVLVYLQDAVRNTWSRQDSEDVIAAGLGYQRAKSTNSTAAELREIEDQVMKDDALAPPLNMEQSDDFLLLGGTETTTFDVIQDCLELDLSRAEKRKVDGLRIEGPLTPPMFTESPLKKLKSVSFPEMLHEYIPVLPSIFESGNDVLSSQDDFAAFFEPYAEQANKMVAREKLSEADTTKRVDVPDLDFTLPTAPWTEFSRKANAKHPSGETELEAQMKFLLQMKREELNPVSSWHGLTSLERNLHWSPFPSSWATVKIEEKLHGDDVFSKLLSELEVGDVITSSTDLWKRDGLRVLEVDDDSDDELEPAEYEGCTTVESLVRKRKFEIDEEDYGAITIREPPPSNPPISNRDDQVARRNRPRQGQQLQETAKTQPILSIQKELDSSLMFGGMFSASTALHKFMAVNGKQPLGATPGTVASQSEFLPAKAQVPLSGHIVSRNSEQDQHPEPTSAVQEVEMRSRARPMDLPPLPESLQPCSFILSSTLLQQRNLAREIEKSYPHAELMERDFSLPHSSAQEADLLLSPSTGLILTTLQQIKQRALPGQRERSPIKQRCIHLQHRYERLVVLISEGLSKDSELSGACRPGDKRDEEALADFDDFTSTMDAEVLNEYVRGGEKAVARATIIQMARWGLPYGSKDVEDLRLLQDETHWELFLRRAGLNPFAAQMLLASLKEPYDLPIRSSSPMTFDASGRTLKIFGLPAFLLMSPDERIQRFQALLGGSRILNRTNHLIEQQWISAAHGFAL</sequence>
<dbReference type="Pfam" id="PF23395">
    <property type="entry name" value="SAM_6"/>
    <property type="match status" value="1"/>
</dbReference>
<evidence type="ECO:0000256" key="1">
    <source>
        <dbReference type="SAM" id="MobiDB-lite"/>
    </source>
</evidence>
<protein>
    <submittedName>
        <fullName evidence="4">Uncharacterized protein</fullName>
    </submittedName>
</protein>
<dbReference type="Proteomes" id="UP000799324">
    <property type="component" value="Unassembled WGS sequence"/>
</dbReference>
<accession>A0A6A6SQI0</accession>
<evidence type="ECO:0000313" key="4">
    <source>
        <dbReference type="EMBL" id="KAF2649237.1"/>
    </source>
</evidence>
<evidence type="ECO:0000259" key="3">
    <source>
        <dbReference type="Pfam" id="PF23395"/>
    </source>
</evidence>